<dbReference type="AlphaFoldDB" id="A0A168TBT6"/>
<dbReference type="Proteomes" id="UP000078561">
    <property type="component" value="Unassembled WGS sequence"/>
</dbReference>
<evidence type="ECO:0000256" key="1">
    <source>
        <dbReference type="SAM" id="Phobius"/>
    </source>
</evidence>
<organism evidence="2">
    <name type="scientific">Absidia glauca</name>
    <name type="common">Pin mould</name>
    <dbReference type="NCBI Taxonomy" id="4829"/>
    <lineage>
        <taxon>Eukaryota</taxon>
        <taxon>Fungi</taxon>
        <taxon>Fungi incertae sedis</taxon>
        <taxon>Mucoromycota</taxon>
        <taxon>Mucoromycotina</taxon>
        <taxon>Mucoromycetes</taxon>
        <taxon>Mucorales</taxon>
        <taxon>Cunninghamellaceae</taxon>
        <taxon>Absidia</taxon>
    </lineage>
</organism>
<evidence type="ECO:0000313" key="2">
    <source>
        <dbReference type="EMBL" id="SAM09808.1"/>
    </source>
</evidence>
<accession>A0A168TBT6</accession>
<dbReference type="InParanoid" id="A0A168TBT6"/>
<evidence type="ECO:0000313" key="3">
    <source>
        <dbReference type="Proteomes" id="UP000078561"/>
    </source>
</evidence>
<feature type="transmembrane region" description="Helical" evidence="1">
    <location>
        <begin position="36"/>
        <end position="58"/>
    </location>
</feature>
<protein>
    <submittedName>
        <fullName evidence="2">Uncharacterized protein</fullName>
    </submittedName>
</protein>
<gene>
    <name evidence="2" type="primary">ABSGL_15517.1 scaffold 17607</name>
</gene>
<dbReference type="EMBL" id="LT555210">
    <property type="protein sequence ID" value="SAM09808.1"/>
    <property type="molecule type" value="Genomic_DNA"/>
</dbReference>
<dbReference type="PROSITE" id="PS51257">
    <property type="entry name" value="PROKAR_LIPOPROTEIN"/>
    <property type="match status" value="1"/>
</dbReference>
<keyword evidence="1" id="KW-0472">Membrane</keyword>
<reference evidence="2" key="1">
    <citation type="submission" date="2016-04" db="EMBL/GenBank/DDBJ databases">
        <authorList>
            <person name="Evans L.H."/>
            <person name="Alamgir A."/>
            <person name="Owens N."/>
            <person name="Weber N.D."/>
            <person name="Virtaneva K."/>
            <person name="Barbian K."/>
            <person name="Babar A."/>
            <person name="Rosenke K."/>
        </authorList>
    </citation>
    <scope>NUCLEOTIDE SEQUENCE [LARGE SCALE GENOMIC DNA]</scope>
    <source>
        <strain evidence="2">CBS 101.48</strain>
    </source>
</reference>
<proteinExistence type="predicted"/>
<dbReference type="OrthoDB" id="10354962at2759"/>
<keyword evidence="1" id="KW-0812">Transmembrane</keyword>
<keyword evidence="3" id="KW-1185">Reference proteome</keyword>
<keyword evidence="1" id="KW-1133">Transmembrane helix</keyword>
<name>A0A168TBT6_ABSGL</name>
<sequence>MGDYRVGDCILEHAPMISTALVSCRESGYFCYCKDYGWTIIVVIVVLILSFIVCFLRYRKIQRNRNKGLSAAHQPIPNQTV</sequence>